<sequence length="333" mass="38819">MPLEVVVELQIRAVSCPGVFLPDKQDVFLGIYLLNQYLETDCFPSVFPIVIQRCMRFEKGIAPKLEFATRTAIRECVFLHRNRFLEERYKSQRPLSTSHRPTFPLNNTKMMLKENNLDRMPTGVYSRVPSPCSMRRCFLDQPAHFTLGNNFKISAESKPPFVVRHVDSAKPFGENNSEHYSRKSRRKAEFSNFPFPMRRASSLGSLAANVKVIKEPDERIILRRRSPSPLDSSKFGKRSPRNQGDADCYRESFATSQHSRTPSPQDQLLFRERFRPCSQPTWKKIHERVCRLLASHRAQQHPDTEDSAPEINYILERPSCPLEKYPQHEQRYF</sequence>
<reference evidence="5 6" key="1">
    <citation type="journal article" date="2011" name="Nature">
        <title>A high-resolution map of human evolutionary constraint using 29 mammals.</title>
        <authorList>
            <person name="Lindblad-Toh K."/>
            <person name="Garber M."/>
            <person name="Zuk O."/>
            <person name="Lin M.F."/>
            <person name="Parker B.J."/>
            <person name="Washietl S."/>
            <person name="Kheradpour P."/>
            <person name="Ernst J."/>
            <person name="Jordan G."/>
            <person name="Mauceli E."/>
            <person name="Ward L.D."/>
            <person name="Lowe C.B."/>
            <person name="Holloway A.K."/>
            <person name="Clamp M."/>
            <person name="Gnerre S."/>
            <person name="Alfoldi J."/>
            <person name="Beal K."/>
            <person name="Chang J."/>
            <person name="Clawson H."/>
            <person name="Cuff J."/>
            <person name="Di Palma F."/>
            <person name="Fitzgerald S."/>
            <person name="Flicek P."/>
            <person name="Guttman M."/>
            <person name="Hubisz M.J."/>
            <person name="Jaffe D.B."/>
            <person name="Jungreis I."/>
            <person name="Kent W.J."/>
            <person name="Kostka D."/>
            <person name="Lara M."/>
            <person name="Martins A.L."/>
            <person name="Massingham T."/>
            <person name="Moltke I."/>
            <person name="Raney B.J."/>
            <person name="Rasmussen M.D."/>
            <person name="Robinson J."/>
            <person name="Stark A."/>
            <person name="Vilella A.J."/>
            <person name="Wen J."/>
            <person name="Xie X."/>
            <person name="Zody M.C."/>
            <person name="Baldwin J."/>
            <person name="Bloom T."/>
            <person name="Chin C.W."/>
            <person name="Heiman D."/>
            <person name="Nicol R."/>
            <person name="Nusbaum C."/>
            <person name="Young S."/>
            <person name="Wilkinson J."/>
            <person name="Worley K.C."/>
            <person name="Kovar C.L."/>
            <person name="Muzny D.M."/>
            <person name="Gibbs R.A."/>
            <person name="Cree A."/>
            <person name="Dihn H.H."/>
            <person name="Fowler G."/>
            <person name="Jhangiani S."/>
            <person name="Joshi V."/>
            <person name="Lee S."/>
            <person name="Lewis L.R."/>
            <person name="Nazareth L.V."/>
            <person name="Okwuonu G."/>
            <person name="Santibanez J."/>
            <person name="Warren W.C."/>
            <person name="Mardis E.R."/>
            <person name="Weinstock G.M."/>
            <person name="Wilson R.K."/>
            <person name="Delehaunty K."/>
            <person name="Dooling D."/>
            <person name="Fronik C."/>
            <person name="Fulton L."/>
            <person name="Fulton B."/>
            <person name="Graves T."/>
            <person name="Minx P."/>
            <person name="Sodergren E."/>
            <person name="Birney E."/>
            <person name="Margulies E.H."/>
            <person name="Herrero J."/>
            <person name="Green E.D."/>
            <person name="Haussler D."/>
            <person name="Siepel A."/>
            <person name="Goldman N."/>
            <person name="Pollard K.S."/>
            <person name="Pedersen J.S."/>
            <person name="Lander E.S."/>
            <person name="Kellis M."/>
        </authorList>
    </citation>
    <scope>NUCLEOTIDE SEQUENCE [LARGE SCALE GENOMIC DNA]</scope>
    <source>
        <strain evidence="5 6">Thorbecke inbred</strain>
    </source>
</reference>
<dbReference type="Pfam" id="PF14909">
    <property type="entry name" value="SPATA6"/>
    <property type="match status" value="1"/>
</dbReference>
<dbReference type="GO" id="GO:0120212">
    <property type="term" value="C:sperm head-tail coupling apparatus"/>
    <property type="evidence" value="ECO:0007669"/>
    <property type="project" value="InterPro"/>
</dbReference>
<dbReference type="EMBL" id="AAGW02032583">
    <property type="status" value="NOT_ANNOTATED_CDS"/>
    <property type="molecule type" value="Genomic_DNA"/>
</dbReference>
<dbReference type="GO" id="GO:0007283">
    <property type="term" value="P:spermatogenesis"/>
    <property type="evidence" value="ECO:0007669"/>
    <property type="project" value="InterPro"/>
</dbReference>
<dbReference type="EMBL" id="AAGW02032582">
    <property type="status" value="NOT_ANNOTATED_CDS"/>
    <property type="molecule type" value="Genomic_DNA"/>
</dbReference>
<protein>
    <submittedName>
        <fullName evidence="5">Spermatosis associated 6 like</fullName>
    </submittedName>
</protein>
<dbReference type="EMBL" id="AAGW02032584">
    <property type="status" value="NOT_ANNOTATED_CDS"/>
    <property type="molecule type" value="Genomic_DNA"/>
</dbReference>
<dbReference type="Proteomes" id="UP000001811">
    <property type="component" value="Chromosome 1"/>
</dbReference>
<dbReference type="Bgee" id="ENSOCUG00000003455">
    <property type="expression patterns" value="Expressed in testis and 16 other cell types or tissues"/>
</dbReference>
<dbReference type="EMBL" id="AAGW02032585">
    <property type="status" value="NOT_ANNOTATED_CDS"/>
    <property type="molecule type" value="Genomic_DNA"/>
</dbReference>
<proteinExistence type="inferred from homology"/>
<gene>
    <name evidence="5" type="primary">SPATA6L</name>
</gene>
<comment type="similarity">
    <text evidence="1">Belongs to the SPATA6 family.</text>
</comment>
<dbReference type="PANTHER" id="PTHR16435">
    <property type="entry name" value="SPERMATOGENESIS-ASSOCIATED PROTEIN 6 SPATA6"/>
    <property type="match status" value="1"/>
</dbReference>
<name>A0A5F9D8K3_RABIT</name>
<accession>A0A5F9D8K3</accession>
<organism evidence="5 6">
    <name type="scientific">Oryctolagus cuniculus</name>
    <name type="common">Rabbit</name>
    <dbReference type="NCBI Taxonomy" id="9986"/>
    <lineage>
        <taxon>Eukaryota</taxon>
        <taxon>Metazoa</taxon>
        <taxon>Chordata</taxon>
        <taxon>Craniata</taxon>
        <taxon>Vertebrata</taxon>
        <taxon>Euteleostomi</taxon>
        <taxon>Mammalia</taxon>
        <taxon>Eutheria</taxon>
        <taxon>Euarchontoglires</taxon>
        <taxon>Glires</taxon>
        <taxon>Lagomorpha</taxon>
        <taxon>Leporidae</taxon>
        <taxon>Oryctolagus</taxon>
    </lineage>
</organism>
<keyword evidence="2" id="KW-0597">Phosphoprotein</keyword>
<dbReference type="InterPro" id="IPR042769">
    <property type="entry name" value="SPATA6_fam"/>
</dbReference>
<dbReference type="InterPro" id="IPR032732">
    <property type="entry name" value="SPATA6_N"/>
</dbReference>
<evidence type="ECO:0000313" key="6">
    <source>
        <dbReference type="Proteomes" id="UP000001811"/>
    </source>
</evidence>
<reference evidence="5" key="3">
    <citation type="submission" date="2025-09" db="UniProtKB">
        <authorList>
            <consortium name="Ensembl"/>
        </authorList>
    </citation>
    <scope>IDENTIFICATION</scope>
    <source>
        <strain evidence="5">Thorbecke</strain>
    </source>
</reference>
<dbReference type="Ensembl" id="ENSOCUT00000050573.1">
    <property type="protein sequence ID" value="ENSOCUP00000041581.1"/>
    <property type="gene ID" value="ENSOCUG00000003455.4"/>
</dbReference>
<dbReference type="GO" id="GO:0032027">
    <property type="term" value="F:myosin light chain binding"/>
    <property type="evidence" value="ECO:0007669"/>
    <property type="project" value="InterPro"/>
</dbReference>
<evidence type="ECO:0000256" key="2">
    <source>
        <dbReference type="ARBA" id="ARBA00022553"/>
    </source>
</evidence>
<dbReference type="PANTHER" id="PTHR16435:SF5">
    <property type="entry name" value="SPERMATOGENESIS ASSOCIATED 6-LIKE PROTEIN"/>
    <property type="match status" value="1"/>
</dbReference>
<dbReference type="AlphaFoldDB" id="A0A5F9D8K3"/>
<dbReference type="GeneTree" id="ENSGT00530000063821"/>
<reference evidence="5" key="2">
    <citation type="submission" date="2025-08" db="UniProtKB">
        <authorList>
            <consortium name="Ensembl"/>
        </authorList>
    </citation>
    <scope>IDENTIFICATION</scope>
    <source>
        <strain evidence="5">Thorbecke</strain>
    </source>
</reference>
<dbReference type="EMBL" id="AAGW02032586">
    <property type="status" value="NOT_ANNOTATED_CDS"/>
    <property type="molecule type" value="Genomic_DNA"/>
</dbReference>
<feature type="domain" description="Spermatogenesis-associated protein 6 N-terminal" evidence="4">
    <location>
        <begin position="7"/>
        <end position="59"/>
    </location>
</feature>
<evidence type="ECO:0000259" key="4">
    <source>
        <dbReference type="Pfam" id="PF14909"/>
    </source>
</evidence>
<feature type="region of interest" description="Disordered" evidence="3">
    <location>
        <begin position="223"/>
        <end position="247"/>
    </location>
</feature>
<dbReference type="EMBL" id="AAGW02032588">
    <property type="status" value="NOT_ANNOTATED_CDS"/>
    <property type="molecule type" value="Genomic_DNA"/>
</dbReference>
<evidence type="ECO:0000256" key="1">
    <source>
        <dbReference type="ARBA" id="ARBA00006215"/>
    </source>
</evidence>
<evidence type="ECO:0000313" key="5">
    <source>
        <dbReference type="Ensembl" id="ENSOCUP00000041581.1"/>
    </source>
</evidence>
<dbReference type="EMBL" id="AAGW02032587">
    <property type="status" value="NOT_ANNOTATED_CDS"/>
    <property type="molecule type" value="Genomic_DNA"/>
</dbReference>
<evidence type="ECO:0000256" key="3">
    <source>
        <dbReference type="SAM" id="MobiDB-lite"/>
    </source>
</evidence>
<keyword evidence="6" id="KW-1185">Reference proteome</keyword>